<dbReference type="AlphaFoldDB" id="A0A1I2UY40"/>
<evidence type="ECO:0000313" key="3">
    <source>
        <dbReference type="Proteomes" id="UP000199065"/>
    </source>
</evidence>
<dbReference type="STRING" id="185761.SAMN05660282_01993"/>
<name>A0A1I2UY40_9CORY</name>
<dbReference type="Proteomes" id="UP000199065">
    <property type="component" value="Unassembled WGS sequence"/>
</dbReference>
<evidence type="ECO:0000256" key="1">
    <source>
        <dbReference type="SAM" id="Phobius"/>
    </source>
</evidence>
<sequence length="52" mass="5910">MIATIGPLELLIILIFIIIALTVLWFVIKTGKVLTKMERKLDQDTTDRKLGL</sequence>
<organism evidence="2 3">
    <name type="scientific">Corynebacterium spheniscorum</name>
    <dbReference type="NCBI Taxonomy" id="185761"/>
    <lineage>
        <taxon>Bacteria</taxon>
        <taxon>Bacillati</taxon>
        <taxon>Actinomycetota</taxon>
        <taxon>Actinomycetes</taxon>
        <taxon>Mycobacteriales</taxon>
        <taxon>Corynebacteriaceae</taxon>
        <taxon>Corynebacterium</taxon>
    </lineage>
</organism>
<keyword evidence="1" id="KW-0812">Transmembrane</keyword>
<protein>
    <submittedName>
        <fullName evidence="2">Uncharacterized protein</fullName>
    </submittedName>
</protein>
<dbReference type="RefSeq" id="WP_177180149.1">
    <property type="nucleotide sequence ID" value="NZ_FOPJ01000015.1"/>
</dbReference>
<reference evidence="2 3" key="1">
    <citation type="submission" date="2016-10" db="EMBL/GenBank/DDBJ databases">
        <authorList>
            <person name="de Groot N.N."/>
        </authorList>
    </citation>
    <scope>NUCLEOTIDE SEQUENCE [LARGE SCALE GENOMIC DNA]</scope>
    <source>
        <strain>J11</strain>
        <strain evidence="3">PG 39</strain>
    </source>
</reference>
<evidence type="ECO:0000313" key="2">
    <source>
        <dbReference type="EMBL" id="SFG79791.1"/>
    </source>
</evidence>
<dbReference type="EMBL" id="FOPJ01000015">
    <property type="protein sequence ID" value="SFG79791.1"/>
    <property type="molecule type" value="Genomic_DNA"/>
</dbReference>
<keyword evidence="1" id="KW-0472">Membrane</keyword>
<accession>A0A1I2UY40</accession>
<gene>
    <name evidence="2" type="ORF">SAMN05660282_01993</name>
</gene>
<proteinExistence type="predicted"/>
<keyword evidence="1" id="KW-1133">Transmembrane helix</keyword>
<keyword evidence="3" id="KW-1185">Reference proteome</keyword>
<feature type="transmembrane region" description="Helical" evidence="1">
    <location>
        <begin position="6"/>
        <end position="28"/>
    </location>
</feature>